<protein>
    <submittedName>
        <fullName evidence="2">PQQ_3 domain-containing protein</fullName>
    </submittedName>
</protein>
<name>A0AC35U5G0_9BILA</name>
<dbReference type="WBParaSite" id="RSKR_0000773300.1">
    <property type="protein sequence ID" value="RSKR_0000773300.1"/>
    <property type="gene ID" value="RSKR_0000773300"/>
</dbReference>
<dbReference type="Proteomes" id="UP000095286">
    <property type="component" value="Unplaced"/>
</dbReference>
<sequence>MKTIFLFIFTLLLLQYSEHQVNADPDLALISDSDVPLILVSTLDGVMTAIDSTTGHVKWKFKEHPLLKTPKSVNKNFIFLPNPQDGQLYFYREHALKKISSSIHQLVQQSPCKTTENVLFAGAKKDEWLAIDFETGLAVETMTKPTKDNSMCLVNNNIVFVGRTEYQLTVRNTSSNAVWNTTYFDYTSDMAPDPYHPNFYLSTPIDGKFLCIDKDSKDILWEKDLESVVVGTYILKKNGMSRLQNIVIGPDTFHKLTKVTFDGKNLLKYIIK</sequence>
<evidence type="ECO:0000313" key="1">
    <source>
        <dbReference type="Proteomes" id="UP000095286"/>
    </source>
</evidence>
<organism evidence="1 2">
    <name type="scientific">Rhabditophanes sp. KR3021</name>
    <dbReference type="NCBI Taxonomy" id="114890"/>
    <lineage>
        <taxon>Eukaryota</taxon>
        <taxon>Metazoa</taxon>
        <taxon>Ecdysozoa</taxon>
        <taxon>Nematoda</taxon>
        <taxon>Chromadorea</taxon>
        <taxon>Rhabditida</taxon>
        <taxon>Tylenchina</taxon>
        <taxon>Panagrolaimomorpha</taxon>
        <taxon>Strongyloidoidea</taxon>
        <taxon>Alloionematidae</taxon>
        <taxon>Rhabditophanes</taxon>
    </lineage>
</organism>
<proteinExistence type="predicted"/>
<evidence type="ECO:0000313" key="2">
    <source>
        <dbReference type="WBParaSite" id="RSKR_0000773300.1"/>
    </source>
</evidence>
<accession>A0AC35U5G0</accession>
<reference evidence="2" key="1">
    <citation type="submission" date="2016-11" db="UniProtKB">
        <authorList>
            <consortium name="WormBaseParasite"/>
        </authorList>
    </citation>
    <scope>IDENTIFICATION</scope>
    <source>
        <strain evidence="2">KR3021</strain>
    </source>
</reference>